<evidence type="ECO:0000259" key="4">
    <source>
        <dbReference type="PROSITE" id="PS50949"/>
    </source>
</evidence>
<evidence type="ECO:0000313" key="5">
    <source>
        <dbReference type="EMBL" id="TCS89921.1"/>
    </source>
</evidence>
<dbReference type="CDD" id="cd07377">
    <property type="entry name" value="WHTH_GntR"/>
    <property type="match status" value="1"/>
</dbReference>
<proteinExistence type="predicted"/>
<dbReference type="AlphaFoldDB" id="A0A4R3KWZ6"/>
<dbReference type="GO" id="GO:0003677">
    <property type="term" value="F:DNA binding"/>
    <property type="evidence" value="ECO:0007669"/>
    <property type="project" value="UniProtKB-KW"/>
</dbReference>
<keyword evidence="3" id="KW-0804">Transcription</keyword>
<organism evidence="5 6">
    <name type="scientific">Anseongella ginsenosidimutans</name>
    <dbReference type="NCBI Taxonomy" id="496056"/>
    <lineage>
        <taxon>Bacteria</taxon>
        <taxon>Pseudomonadati</taxon>
        <taxon>Bacteroidota</taxon>
        <taxon>Sphingobacteriia</taxon>
        <taxon>Sphingobacteriales</taxon>
        <taxon>Sphingobacteriaceae</taxon>
        <taxon>Anseongella</taxon>
    </lineage>
</organism>
<dbReference type="InterPro" id="IPR000524">
    <property type="entry name" value="Tscrpt_reg_HTH_GntR"/>
</dbReference>
<dbReference type="SMART" id="SM00345">
    <property type="entry name" value="HTH_GNTR"/>
    <property type="match status" value="1"/>
</dbReference>
<dbReference type="PANTHER" id="PTHR38445:SF10">
    <property type="entry name" value="GNTR-FAMILY TRANSCRIPTIONAL REGULATOR"/>
    <property type="match status" value="1"/>
</dbReference>
<sequence length="339" mass="39068">MEVQFDIEFKENTPKYLQIIDSVIHAISKGKLKRGDKIPSINQFSEEYLLSRDTVEKAYRQLIKDGILTAVRGKGYYINRVDVEAAIRVLLLFNKISNYKKQIYNGFTEVLGRKAFVDLHIHHCNSGLFKSLIQNSLGEYHYYVIMPHFYAGLDEAMDGIAMIPADKLIILDKDIPLPQHPVACVYQDFEKDILYALNEAIDLIKKYRKLILVFPAMVPYPKEIIKGFRLFSMQHNIEHEIIQEIEEDTVIAPDEAYVVIEETDLVNLIKNCKERGLRVGEDLGIISYNDTPLKEILLNGITAITTDHELMGETAARLILENRREKIKNPFSLIRRKSL</sequence>
<dbReference type="Gene3D" id="1.10.10.10">
    <property type="entry name" value="Winged helix-like DNA-binding domain superfamily/Winged helix DNA-binding domain"/>
    <property type="match status" value="1"/>
</dbReference>
<dbReference type="SUPFAM" id="SSF46785">
    <property type="entry name" value="Winged helix' DNA-binding domain"/>
    <property type="match status" value="1"/>
</dbReference>
<keyword evidence="1" id="KW-0805">Transcription regulation</keyword>
<dbReference type="GO" id="GO:0003700">
    <property type="term" value="F:DNA-binding transcription factor activity"/>
    <property type="evidence" value="ECO:0007669"/>
    <property type="project" value="InterPro"/>
</dbReference>
<feature type="domain" description="HTH gntR-type" evidence="4">
    <location>
        <begin position="13"/>
        <end position="81"/>
    </location>
</feature>
<dbReference type="SUPFAM" id="SSF53822">
    <property type="entry name" value="Periplasmic binding protein-like I"/>
    <property type="match status" value="1"/>
</dbReference>
<evidence type="ECO:0000256" key="3">
    <source>
        <dbReference type="ARBA" id="ARBA00023163"/>
    </source>
</evidence>
<dbReference type="Pfam" id="PF13377">
    <property type="entry name" value="Peripla_BP_3"/>
    <property type="match status" value="1"/>
</dbReference>
<comment type="caution">
    <text evidence="5">The sequence shown here is derived from an EMBL/GenBank/DDBJ whole genome shotgun (WGS) entry which is preliminary data.</text>
</comment>
<dbReference type="Pfam" id="PF00392">
    <property type="entry name" value="GntR"/>
    <property type="match status" value="1"/>
</dbReference>
<gene>
    <name evidence="5" type="ORF">EDD80_101118</name>
</gene>
<dbReference type="Gene3D" id="3.40.50.2300">
    <property type="match status" value="2"/>
</dbReference>
<dbReference type="RefSeq" id="WP_132127400.1">
    <property type="nucleotide sequence ID" value="NZ_CP042432.1"/>
</dbReference>
<dbReference type="Proteomes" id="UP000295807">
    <property type="component" value="Unassembled WGS sequence"/>
</dbReference>
<evidence type="ECO:0000256" key="1">
    <source>
        <dbReference type="ARBA" id="ARBA00023015"/>
    </source>
</evidence>
<dbReference type="EMBL" id="SMAD01000001">
    <property type="protein sequence ID" value="TCS89921.1"/>
    <property type="molecule type" value="Genomic_DNA"/>
</dbReference>
<dbReference type="OrthoDB" id="742238at2"/>
<evidence type="ECO:0000256" key="2">
    <source>
        <dbReference type="ARBA" id="ARBA00023125"/>
    </source>
</evidence>
<dbReference type="InterPro" id="IPR028082">
    <property type="entry name" value="Peripla_BP_I"/>
</dbReference>
<keyword evidence="2" id="KW-0238">DNA-binding</keyword>
<dbReference type="InterPro" id="IPR036388">
    <property type="entry name" value="WH-like_DNA-bd_sf"/>
</dbReference>
<dbReference type="InterPro" id="IPR046335">
    <property type="entry name" value="LacI/GalR-like_sensor"/>
</dbReference>
<keyword evidence="6" id="KW-1185">Reference proteome</keyword>
<protein>
    <submittedName>
        <fullName evidence="5">GntR family transcriptional regulator</fullName>
    </submittedName>
</protein>
<dbReference type="PANTHER" id="PTHR38445">
    <property type="entry name" value="HTH-TYPE TRANSCRIPTIONAL REPRESSOR YTRA"/>
    <property type="match status" value="1"/>
</dbReference>
<reference evidence="5 6" key="1">
    <citation type="submission" date="2019-03" db="EMBL/GenBank/DDBJ databases">
        <title>Genomic Encyclopedia of Type Strains, Phase IV (KMG-IV): sequencing the most valuable type-strain genomes for metagenomic binning, comparative biology and taxonomic classification.</title>
        <authorList>
            <person name="Goeker M."/>
        </authorList>
    </citation>
    <scope>NUCLEOTIDE SEQUENCE [LARGE SCALE GENOMIC DNA]</scope>
    <source>
        <strain evidence="5 6">DSM 21100</strain>
    </source>
</reference>
<evidence type="ECO:0000313" key="6">
    <source>
        <dbReference type="Proteomes" id="UP000295807"/>
    </source>
</evidence>
<accession>A0A4R3KWZ6</accession>
<dbReference type="PROSITE" id="PS50949">
    <property type="entry name" value="HTH_GNTR"/>
    <property type="match status" value="1"/>
</dbReference>
<name>A0A4R3KWZ6_9SPHI</name>
<dbReference type="InterPro" id="IPR036390">
    <property type="entry name" value="WH_DNA-bd_sf"/>
</dbReference>